<comment type="subcellular location">
    <subcellularLocation>
        <location evidence="1">Membrane</location>
        <topology evidence="1">Multi-pass membrane protein</topology>
    </subcellularLocation>
</comment>
<reference evidence="10" key="1">
    <citation type="submission" date="2022-03" db="EMBL/GenBank/DDBJ databases">
        <title>Genomic Encyclopedia of Type Strains, Phase III (KMG-III): the genomes of soil and plant-associated and newly described type strains.</title>
        <authorList>
            <person name="Whitman W."/>
        </authorList>
    </citation>
    <scope>NUCLEOTIDE SEQUENCE</scope>
    <source>
        <strain evidence="10">ANL 6-2</strain>
    </source>
</reference>
<dbReference type="InterPro" id="IPR009875">
    <property type="entry name" value="PilZ_domain"/>
</dbReference>
<evidence type="ECO:0000313" key="10">
    <source>
        <dbReference type="EMBL" id="MCP1676656.1"/>
    </source>
</evidence>
<dbReference type="SUPFAM" id="SSF141371">
    <property type="entry name" value="PilZ domain-like"/>
    <property type="match status" value="1"/>
</dbReference>
<dbReference type="CDD" id="cd06421">
    <property type="entry name" value="CESA_CelA_like"/>
    <property type="match status" value="1"/>
</dbReference>
<dbReference type="InterPro" id="IPR029044">
    <property type="entry name" value="Nucleotide-diphossugar_trans"/>
</dbReference>
<gene>
    <name evidence="10" type="ORF">J2T57_003827</name>
</gene>
<dbReference type="EC" id="2.4.1.12" evidence="10"/>
<dbReference type="EMBL" id="JALJXV010000010">
    <property type="protein sequence ID" value="MCP1676656.1"/>
    <property type="molecule type" value="Genomic_DNA"/>
</dbReference>
<keyword evidence="11" id="KW-1185">Reference proteome</keyword>
<evidence type="ECO:0000256" key="5">
    <source>
        <dbReference type="ARBA" id="ARBA00022692"/>
    </source>
</evidence>
<feature type="transmembrane region" description="Helical" evidence="8">
    <location>
        <begin position="340"/>
        <end position="362"/>
    </location>
</feature>
<dbReference type="InterPro" id="IPR050321">
    <property type="entry name" value="Glycosyltr_2/OpgH_subfam"/>
</dbReference>
<dbReference type="GO" id="GO:0016760">
    <property type="term" value="F:cellulose synthase (UDP-forming) activity"/>
    <property type="evidence" value="ECO:0007669"/>
    <property type="project" value="UniProtKB-EC"/>
</dbReference>
<keyword evidence="5 8" id="KW-0812">Transmembrane</keyword>
<feature type="transmembrane region" description="Helical" evidence="8">
    <location>
        <begin position="411"/>
        <end position="433"/>
    </location>
</feature>
<evidence type="ECO:0000256" key="2">
    <source>
        <dbReference type="ARBA" id="ARBA00005186"/>
    </source>
</evidence>
<accession>A0AAE3KDB9</accession>
<evidence type="ECO:0000256" key="3">
    <source>
        <dbReference type="ARBA" id="ARBA00022676"/>
    </source>
</evidence>
<feature type="transmembrane region" description="Helical" evidence="8">
    <location>
        <begin position="374"/>
        <end position="390"/>
    </location>
</feature>
<proteinExistence type="predicted"/>
<dbReference type="GO" id="GO:0005886">
    <property type="term" value="C:plasma membrane"/>
    <property type="evidence" value="ECO:0007669"/>
    <property type="project" value="TreeGrafter"/>
</dbReference>
<dbReference type="Gene3D" id="3.90.550.10">
    <property type="entry name" value="Spore Coat Polysaccharide Biosynthesis Protein SpsA, Chain A"/>
    <property type="match status" value="1"/>
</dbReference>
<name>A0AAE3KDB9_9GAMM</name>
<protein>
    <submittedName>
        <fullName evidence="10">Cellulose synthase (UDP-forming)</fullName>
        <ecNumber evidence="10">2.4.1.12</ecNumber>
    </submittedName>
</protein>
<comment type="caution">
    <text evidence="10">The sequence shown here is derived from an EMBL/GenBank/DDBJ whole genome shotgun (WGS) entry which is preliminary data.</text>
</comment>
<comment type="pathway">
    <text evidence="2">Glycan metabolism; bacterial cellulose biosynthesis.</text>
</comment>
<keyword evidence="4 10" id="KW-0808">Transferase</keyword>
<evidence type="ECO:0000256" key="1">
    <source>
        <dbReference type="ARBA" id="ARBA00004141"/>
    </source>
</evidence>
<organism evidence="10 11">
    <name type="scientific">Natronocella acetinitrilica</name>
    <dbReference type="NCBI Taxonomy" id="414046"/>
    <lineage>
        <taxon>Bacteria</taxon>
        <taxon>Pseudomonadati</taxon>
        <taxon>Pseudomonadota</taxon>
        <taxon>Gammaproteobacteria</taxon>
        <taxon>Chromatiales</taxon>
        <taxon>Ectothiorhodospiraceae</taxon>
        <taxon>Natronocella</taxon>
    </lineage>
</organism>
<dbReference type="Pfam" id="PF13641">
    <property type="entry name" value="Glyco_tranf_2_3"/>
    <property type="match status" value="1"/>
</dbReference>
<dbReference type="Gene3D" id="2.40.10.220">
    <property type="entry name" value="predicted glycosyltransferase like domains"/>
    <property type="match status" value="1"/>
</dbReference>
<dbReference type="RefSeq" id="WP_253483400.1">
    <property type="nucleotide sequence ID" value="NZ_JALJXV010000010.1"/>
</dbReference>
<evidence type="ECO:0000256" key="7">
    <source>
        <dbReference type="ARBA" id="ARBA00023136"/>
    </source>
</evidence>
<dbReference type="SUPFAM" id="SSF53448">
    <property type="entry name" value="Nucleotide-diphospho-sugar transferases"/>
    <property type="match status" value="1"/>
</dbReference>
<dbReference type="Proteomes" id="UP001205843">
    <property type="component" value="Unassembled WGS sequence"/>
</dbReference>
<dbReference type="GO" id="GO:0035438">
    <property type="term" value="F:cyclic-di-GMP binding"/>
    <property type="evidence" value="ECO:0007669"/>
    <property type="project" value="InterPro"/>
</dbReference>
<dbReference type="PANTHER" id="PTHR43867:SF2">
    <property type="entry name" value="CELLULOSE SYNTHASE CATALYTIC SUBUNIT A [UDP-FORMING]"/>
    <property type="match status" value="1"/>
</dbReference>
<evidence type="ECO:0000256" key="6">
    <source>
        <dbReference type="ARBA" id="ARBA00022989"/>
    </source>
</evidence>
<evidence type="ECO:0000256" key="8">
    <source>
        <dbReference type="SAM" id="Phobius"/>
    </source>
</evidence>
<feature type="transmembrane region" description="Helical" evidence="8">
    <location>
        <begin position="445"/>
        <end position="465"/>
    </location>
</feature>
<evidence type="ECO:0000259" key="9">
    <source>
        <dbReference type="Pfam" id="PF07238"/>
    </source>
</evidence>
<dbReference type="PANTHER" id="PTHR43867">
    <property type="entry name" value="CELLULOSE SYNTHASE CATALYTIC SUBUNIT A [UDP-FORMING]"/>
    <property type="match status" value="1"/>
</dbReference>
<evidence type="ECO:0000313" key="11">
    <source>
        <dbReference type="Proteomes" id="UP001205843"/>
    </source>
</evidence>
<sequence>MALSYVVWRSGTLNPDAILFSASVFAAELFGIGTMLLLLHMCWRLPDRKAPPPPPGLTVDVFITTYNEPVDVVRRTLLAAVGMKYPHMTWLLDDGDREEMRALAQRLGCLYLGRSENTDAKAGNLNNGLKYGTGSIVALFDADHAPHKRFLLETLGYFRDSQVAFVQTPQEFYNLDSYQHRVTRRKRNLWTEQSLFFNIIQRGKDYWNAAFFCGSCAVLRRRALDEIGGFATGSVTEDLHTSLRLHEKGYESVYHPHPLAYGIAVIDVAEYMRQRLRWGQGAMQVWRRERLLSNTNLTLPQRLNYFSSIITYFDGWQRAIFYTVPAFALLSGKLPINITVLEFLLIFLPYLAVTFWTFGVITRGHSHLFLGEEYNFARFAVFCQSTLAFFRRRLRFVVSAKKRNPSPSTLAPLYPQIFILLLSAVAIPVGIFVHYRSGNLALDALIANIFWCGLVMSIAFSLLRFTRVNARHRRQEYRFSIPTCALIKLEGHSEKLVTVEDLSAQGFSFHGDLSGPVESGKKLTGYLHVPSGPMPFRGWIRSIRQAPTDSRRIAATYGCEFEALPEEVVKQLEAFLHGNDLQWHFLRISDHTHKLLRPNGPDALEESKGALFANVGHWQCCTYSRPVELTLREFQGVVSSAGVGPDEDRKMVLMQEVPEGTSVMITVGGSDDTQELFGEVTEDGRVETADGPVYLYTLQNVRSMTTWKRSSA</sequence>
<evidence type="ECO:0000256" key="4">
    <source>
        <dbReference type="ARBA" id="ARBA00022679"/>
    </source>
</evidence>
<dbReference type="Pfam" id="PF07238">
    <property type="entry name" value="PilZ"/>
    <property type="match status" value="1"/>
</dbReference>
<keyword evidence="6 8" id="KW-1133">Transmembrane helix</keyword>
<keyword evidence="7 8" id="KW-0472">Membrane</keyword>
<feature type="transmembrane region" description="Helical" evidence="8">
    <location>
        <begin position="17"/>
        <end position="39"/>
    </location>
</feature>
<keyword evidence="3 10" id="KW-0328">Glycosyltransferase</keyword>
<dbReference type="AlphaFoldDB" id="A0AAE3KDB9"/>
<feature type="domain" description="PilZ" evidence="9">
    <location>
        <begin position="473"/>
        <end position="576"/>
    </location>
</feature>